<proteinExistence type="predicted"/>
<dbReference type="SUPFAM" id="SSF53756">
    <property type="entry name" value="UDP-Glycosyltransferase/glycogen phosphorylase"/>
    <property type="match status" value="1"/>
</dbReference>
<dbReference type="PANTHER" id="PTHR45871">
    <property type="entry name" value="N-ACETYLGLUCOSAMINYL-PHOSPHATIDYLINOSITOL BIOSYNTHETIC PROTEIN"/>
    <property type="match status" value="1"/>
</dbReference>
<dbReference type="EMBL" id="AVPJ01000005">
    <property type="protein sequence ID" value="KGN32884.1"/>
    <property type="molecule type" value="Genomic_DNA"/>
</dbReference>
<dbReference type="AlphaFoldDB" id="A0A0A0J7Z5"/>
<feature type="domain" description="Glycosyltransferase subfamily 4-like N-terminal" evidence="4">
    <location>
        <begin position="15"/>
        <end position="193"/>
    </location>
</feature>
<sequence length="401" mass="42894">MRVALLSDCYLPRLGGIEVQVHDLAHHLVMAGHDVEVITATAGETREHTTETEQVVAPGSDGSQNGTVTVHRLPLPIPGAPPINPFVKDEVRELLTRTPFDVAHGHMGVVSPFATDMIGVALEAGLPTAATWHCVIDRSAPVFRALGHARRWGEAGAALSAVSTMAAERVALITGDDSARATVKVLNNGIDVAQWRPSISPSPSPRADTVAPADDGVVRIVSAMRFVQRKRPGALVDVLRAAREQLDASAPGTMLEAHLVGDGPQRRLIAAQLERHGIDWIHLPGRVTREHLRELHWRSDIYVTTARLEAFGIAALEARTAGLVVAARAGTGVEDFVTDGRNGILRSSDDDLATGLAQLASRPDELARLRAHNVGSPPAQSWDRVVETTLAEYARAQRGAS</sequence>
<organism evidence="5 6">
    <name type="scientific">Knoellia sinensis KCTC 19936</name>
    <dbReference type="NCBI Taxonomy" id="1385520"/>
    <lineage>
        <taxon>Bacteria</taxon>
        <taxon>Bacillati</taxon>
        <taxon>Actinomycetota</taxon>
        <taxon>Actinomycetes</taxon>
        <taxon>Micrococcales</taxon>
        <taxon>Intrasporangiaceae</taxon>
        <taxon>Knoellia</taxon>
    </lineage>
</organism>
<evidence type="ECO:0000259" key="3">
    <source>
        <dbReference type="Pfam" id="PF00534"/>
    </source>
</evidence>
<keyword evidence="2 5" id="KW-0808">Transferase</keyword>
<dbReference type="eggNOG" id="COG0438">
    <property type="taxonomic scope" value="Bacteria"/>
</dbReference>
<dbReference type="STRING" id="1385520.N802_15955"/>
<gene>
    <name evidence="5" type="ORF">N802_15955</name>
</gene>
<dbReference type="Pfam" id="PF00534">
    <property type="entry name" value="Glycos_transf_1"/>
    <property type="match status" value="1"/>
</dbReference>
<dbReference type="CDD" id="cd03801">
    <property type="entry name" value="GT4_PimA-like"/>
    <property type="match status" value="1"/>
</dbReference>
<dbReference type="Proteomes" id="UP000030002">
    <property type="component" value="Unassembled WGS sequence"/>
</dbReference>
<reference evidence="5 6" key="1">
    <citation type="submission" date="2013-08" db="EMBL/GenBank/DDBJ databases">
        <title>The genome sequence of Knoellia sinensis.</title>
        <authorList>
            <person name="Zhu W."/>
            <person name="Wang G."/>
        </authorList>
    </citation>
    <scope>NUCLEOTIDE SEQUENCE [LARGE SCALE GENOMIC DNA]</scope>
    <source>
        <strain evidence="5 6">KCTC 19936</strain>
    </source>
</reference>
<keyword evidence="1" id="KW-0328">Glycosyltransferase</keyword>
<dbReference type="InterPro" id="IPR028098">
    <property type="entry name" value="Glyco_trans_4-like_N"/>
</dbReference>
<name>A0A0A0J7Z5_9MICO</name>
<evidence type="ECO:0000313" key="5">
    <source>
        <dbReference type="EMBL" id="KGN32884.1"/>
    </source>
</evidence>
<dbReference type="InterPro" id="IPR001296">
    <property type="entry name" value="Glyco_trans_1"/>
</dbReference>
<evidence type="ECO:0000256" key="2">
    <source>
        <dbReference type="ARBA" id="ARBA00022679"/>
    </source>
</evidence>
<feature type="domain" description="Glycosyl transferase family 1" evidence="3">
    <location>
        <begin position="218"/>
        <end position="370"/>
    </location>
</feature>
<comment type="caution">
    <text evidence="5">The sequence shown here is derived from an EMBL/GenBank/DDBJ whole genome shotgun (WGS) entry which is preliminary data.</text>
</comment>
<evidence type="ECO:0000256" key="1">
    <source>
        <dbReference type="ARBA" id="ARBA00022676"/>
    </source>
</evidence>
<accession>A0A0A0J7Z5</accession>
<evidence type="ECO:0000259" key="4">
    <source>
        <dbReference type="Pfam" id="PF13439"/>
    </source>
</evidence>
<dbReference type="Gene3D" id="3.40.50.2000">
    <property type="entry name" value="Glycogen Phosphorylase B"/>
    <property type="match status" value="2"/>
</dbReference>
<dbReference type="GO" id="GO:0016757">
    <property type="term" value="F:glycosyltransferase activity"/>
    <property type="evidence" value="ECO:0007669"/>
    <property type="project" value="UniProtKB-KW"/>
</dbReference>
<dbReference type="PANTHER" id="PTHR45871:SF1">
    <property type="entry name" value="PHOSPHATIDYLINOSITOL N-ACETYLGLUCOSAMINYLTRANSFERASE SUBUNIT A"/>
    <property type="match status" value="1"/>
</dbReference>
<keyword evidence="6" id="KW-1185">Reference proteome</keyword>
<dbReference type="Pfam" id="PF13439">
    <property type="entry name" value="Glyco_transf_4"/>
    <property type="match status" value="1"/>
</dbReference>
<protein>
    <submittedName>
        <fullName evidence="5">Glycosyl transferase family 1</fullName>
    </submittedName>
</protein>
<dbReference type="RefSeq" id="WP_245613878.1">
    <property type="nucleotide sequence ID" value="NZ_AVPJ01000005.1"/>
</dbReference>
<evidence type="ECO:0000313" key="6">
    <source>
        <dbReference type="Proteomes" id="UP000030002"/>
    </source>
</evidence>